<keyword evidence="2" id="KW-0813">Transport</keyword>
<evidence type="ECO:0000313" key="9">
    <source>
        <dbReference type="EMBL" id="CAB4882942.1"/>
    </source>
</evidence>
<dbReference type="GO" id="GO:0005886">
    <property type="term" value="C:plasma membrane"/>
    <property type="evidence" value="ECO:0007669"/>
    <property type="project" value="UniProtKB-SubCell"/>
</dbReference>
<feature type="transmembrane region" description="Helical" evidence="7">
    <location>
        <begin position="292"/>
        <end position="313"/>
    </location>
</feature>
<dbReference type="InterPro" id="IPR011701">
    <property type="entry name" value="MFS"/>
</dbReference>
<proteinExistence type="predicted"/>
<dbReference type="SUPFAM" id="SSF103473">
    <property type="entry name" value="MFS general substrate transporter"/>
    <property type="match status" value="2"/>
</dbReference>
<dbReference type="EMBL" id="CAFBLT010000003">
    <property type="protein sequence ID" value="CAB4882942.1"/>
    <property type="molecule type" value="Genomic_DNA"/>
</dbReference>
<feature type="transmembrane region" description="Helical" evidence="7">
    <location>
        <begin position="253"/>
        <end position="271"/>
    </location>
</feature>
<keyword evidence="5 7" id="KW-1133">Transmembrane helix</keyword>
<feature type="transmembrane region" description="Helical" evidence="7">
    <location>
        <begin position="31"/>
        <end position="49"/>
    </location>
</feature>
<dbReference type="AlphaFoldDB" id="A0A6J7EHP2"/>
<comment type="subcellular location">
    <subcellularLocation>
        <location evidence="1">Cell membrane</location>
        <topology evidence="1">Multi-pass membrane protein</topology>
    </subcellularLocation>
</comment>
<evidence type="ECO:0000256" key="3">
    <source>
        <dbReference type="ARBA" id="ARBA00022475"/>
    </source>
</evidence>
<feature type="transmembrane region" description="Helical" evidence="7">
    <location>
        <begin position="422"/>
        <end position="442"/>
    </location>
</feature>
<feature type="transmembrane region" description="Helical" evidence="7">
    <location>
        <begin position="381"/>
        <end position="401"/>
    </location>
</feature>
<sequence length="491" mass="51544">MVISDEGLPPRNRYRILNERRRPHRVRNWKYAPWLAVMAVCFGALMSQVDSSIVTLAYPTLQRHFHVSVGAVTWVGLAYMLTLVSTLIMFGRLSDMLGRKLIFVYGFVIFMAGSILCGFAPSLDILIASRVIEAIGGAMIQANSVAIAVLSVPLASRTKALGFQAGAQAMGLALGPTIGGLMLGVVSWRWLFLVNIPLGLIALPAAILFVPRSRFLAPRERLDGVGVAYIFVSVSLILSGLTLGRTLGWKSPLLFVVIGVGLATLLLFFAHERRTTTPLVRTELLKSLTIQRGLAGAFLSYAVLFALLFLVPFEVERGFHQGPAQAGLILLSLPLCIGLTSPFASKVGLWLGAARSIVGAGVVGGCGIVIVALSSANSLQLVVGLGVVGVGIGLFNTLNNASVMGAIPTEQTAVGSGMLNMVRGLGTAVGLAAGGAIFVALGGASETSSQVMSAFSWTCVALVALSTFAGLLGASGVRRHTPYELEGRLGA</sequence>
<dbReference type="PANTHER" id="PTHR42718">
    <property type="entry name" value="MAJOR FACILITATOR SUPERFAMILY MULTIDRUG TRANSPORTER MFSC"/>
    <property type="match status" value="1"/>
</dbReference>
<keyword evidence="4 7" id="KW-0812">Transmembrane</keyword>
<dbReference type="CDD" id="cd17321">
    <property type="entry name" value="MFS_MMR_MDR_like"/>
    <property type="match status" value="1"/>
</dbReference>
<feature type="transmembrane region" description="Helical" evidence="7">
    <location>
        <begin position="454"/>
        <end position="474"/>
    </location>
</feature>
<evidence type="ECO:0000259" key="8">
    <source>
        <dbReference type="PROSITE" id="PS50850"/>
    </source>
</evidence>
<feature type="transmembrane region" description="Helical" evidence="7">
    <location>
        <begin position="167"/>
        <end position="186"/>
    </location>
</feature>
<evidence type="ECO:0000256" key="7">
    <source>
        <dbReference type="SAM" id="Phobius"/>
    </source>
</evidence>
<dbReference type="Gene3D" id="1.20.1720.10">
    <property type="entry name" value="Multidrug resistance protein D"/>
    <property type="match status" value="1"/>
</dbReference>
<feature type="domain" description="Major facilitator superfamily (MFS) profile" evidence="8">
    <location>
        <begin position="36"/>
        <end position="478"/>
    </location>
</feature>
<feature type="transmembrane region" description="Helical" evidence="7">
    <location>
        <begin position="356"/>
        <end position="375"/>
    </location>
</feature>
<feature type="transmembrane region" description="Helical" evidence="7">
    <location>
        <begin position="69"/>
        <end position="90"/>
    </location>
</feature>
<feature type="transmembrane region" description="Helical" evidence="7">
    <location>
        <begin position="222"/>
        <end position="241"/>
    </location>
</feature>
<reference evidence="9" key="1">
    <citation type="submission" date="2020-05" db="EMBL/GenBank/DDBJ databases">
        <authorList>
            <person name="Chiriac C."/>
            <person name="Salcher M."/>
            <person name="Ghai R."/>
            <person name="Kavagutti S V."/>
        </authorList>
    </citation>
    <scope>NUCLEOTIDE SEQUENCE</scope>
</reference>
<feature type="transmembrane region" description="Helical" evidence="7">
    <location>
        <begin position="135"/>
        <end position="155"/>
    </location>
</feature>
<dbReference type="GO" id="GO:0022857">
    <property type="term" value="F:transmembrane transporter activity"/>
    <property type="evidence" value="ECO:0007669"/>
    <property type="project" value="InterPro"/>
</dbReference>
<dbReference type="PROSITE" id="PS50850">
    <property type="entry name" value="MFS"/>
    <property type="match status" value="1"/>
</dbReference>
<feature type="transmembrane region" description="Helical" evidence="7">
    <location>
        <begin position="325"/>
        <end position="344"/>
    </location>
</feature>
<dbReference type="PANTHER" id="PTHR42718:SF46">
    <property type="entry name" value="BLR6921 PROTEIN"/>
    <property type="match status" value="1"/>
</dbReference>
<dbReference type="InterPro" id="IPR020846">
    <property type="entry name" value="MFS_dom"/>
</dbReference>
<name>A0A6J7EHP2_9ZZZZ</name>
<evidence type="ECO:0000256" key="1">
    <source>
        <dbReference type="ARBA" id="ARBA00004651"/>
    </source>
</evidence>
<feature type="transmembrane region" description="Helical" evidence="7">
    <location>
        <begin position="192"/>
        <end position="210"/>
    </location>
</feature>
<evidence type="ECO:0000256" key="5">
    <source>
        <dbReference type="ARBA" id="ARBA00022989"/>
    </source>
</evidence>
<evidence type="ECO:0000256" key="4">
    <source>
        <dbReference type="ARBA" id="ARBA00022692"/>
    </source>
</evidence>
<gene>
    <name evidence="9" type="ORF">UFOPK3427_01699</name>
</gene>
<feature type="transmembrane region" description="Helical" evidence="7">
    <location>
        <begin position="102"/>
        <end position="123"/>
    </location>
</feature>
<keyword evidence="3" id="KW-1003">Cell membrane</keyword>
<evidence type="ECO:0000256" key="2">
    <source>
        <dbReference type="ARBA" id="ARBA00022448"/>
    </source>
</evidence>
<dbReference type="Pfam" id="PF07690">
    <property type="entry name" value="MFS_1"/>
    <property type="match status" value="2"/>
</dbReference>
<evidence type="ECO:0000256" key="6">
    <source>
        <dbReference type="ARBA" id="ARBA00023136"/>
    </source>
</evidence>
<keyword evidence="6 7" id="KW-0472">Membrane</keyword>
<protein>
    <submittedName>
        <fullName evidence="9">Unannotated protein</fullName>
    </submittedName>
</protein>
<dbReference type="InterPro" id="IPR036259">
    <property type="entry name" value="MFS_trans_sf"/>
</dbReference>
<organism evidence="9">
    <name type="scientific">freshwater metagenome</name>
    <dbReference type="NCBI Taxonomy" id="449393"/>
    <lineage>
        <taxon>unclassified sequences</taxon>
        <taxon>metagenomes</taxon>
        <taxon>ecological metagenomes</taxon>
    </lineage>
</organism>
<dbReference type="Gene3D" id="1.20.1250.20">
    <property type="entry name" value="MFS general substrate transporter like domains"/>
    <property type="match status" value="1"/>
</dbReference>
<accession>A0A6J7EHP2</accession>